<dbReference type="InterPro" id="IPR000488">
    <property type="entry name" value="Death_dom"/>
</dbReference>
<feature type="region of interest" description="Disordered" evidence="6">
    <location>
        <begin position="460"/>
        <end position="576"/>
    </location>
</feature>
<feature type="region of interest" description="Disordered" evidence="6">
    <location>
        <begin position="599"/>
        <end position="786"/>
    </location>
</feature>
<evidence type="ECO:0000256" key="3">
    <source>
        <dbReference type="ARBA" id="ARBA00022588"/>
    </source>
</evidence>
<dbReference type="RefSeq" id="XP_022094386.1">
    <property type="nucleotide sequence ID" value="XM_022238694.1"/>
</dbReference>
<feature type="domain" description="Death" evidence="7">
    <location>
        <begin position="164"/>
        <end position="230"/>
    </location>
</feature>
<feature type="compositionally biased region" description="Basic and acidic residues" evidence="6">
    <location>
        <begin position="659"/>
        <end position="678"/>
    </location>
</feature>
<feature type="region of interest" description="Disordered" evidence="6">
    <location>
        <begin position="408"/>
        <end position="442"/>
    </location>
</feature>
<keyword evidence="5" id="KW-0391">Immunity</keyword>
<keyword evidence="2" id="KW-0597">Phosphoprotein</keyword>
<evidence type="ECO:0000259" key="7">
    <source>
        <dbReference type="PROSITE" id="PS50017"/>
    </source>
</evidence>
<reference evidence="9 10" key="1">
    <citation type="submission" date="2025-04" db="UniProtKB">
        <authorList>
            <consortium name="RefSeq"/>
        </authorList>
    </citation>
    <scope>IDENTIFICATION</scope>
</reference>
<feature type="compositionally biased region" description="Polar residues" evidence="6">
    <location>
        <begin position="425"/>
        <end position="439"/>
    </location>
</feature>
<dbReference type="InterPro" id="IPR011029">
    <property type="entry name" value="DEATH-like_dom_sf"/>
</dbReference>
<dbReference type="RefSeq" id="XP_022094387.1">
    <property type="nucleotide sequence ID" value="XM_022238695.1"/>
</dbReference>
<keyword evidence="3" id="KW-0399">Innate immunity</keyword>
<feature type="compositionally biased region" description="Polar residues" evidence="6">
    <location>
        <begin position="709"/>
        <end position="724"/>
    </location>
</feature>
<keyword evidence="1" id="KW-1017">Isopeptide bond</keyword>
<proteinExistence type="predicted"/>
<feature type="compositionally biased region" description="Basic and acidic residues" evidence="6">
    <location>
        <begin position="530"/>
        <end position="541"/>
    </location>
</feature>
<dbReference type="GO" id="GO:0045087">
    <property type="term" value="P:innate immune response"/>
    <property type="evidence" value="ECO:0007669"/>
    <property type="project" value="UniProtKB-KW"/>
</dbReference>
<dbReference type="Pfam" id="PF00531">
    <property type="entry name" value="Death"/>
    <property type="match status" value="1"/>
</dbReference>
<evidence type="ECO:0000313" key="10">
    <source>
        <dbReference type="RefSeq" id="XP_022094385.1"/>
    </source>
</evidence>
<dbReference type="AlphaFoldDB" id="A0A8B7YPK8"/>
<dbReference type="Pfam" id="PF16739">
    <property type="entry name" value="CARD_2"/>
    <property type="match status" value="1"/>
</dbReference>
<evidence type="ECO:0000313" key="12">
    <source>
        <dbReference type="RefSeq" id="XP_022094387.1"/>
    </source>
</evidence>
<feature type="compositionally biased region" description="Basic residues" evidence="6">
    <location>
        <begin position="640"/>
        <end position="650"/>
    </location>
</feature>
<dbReference type="GeneID" id="110981270"/>
<feature type="compositionally biased region" description="Polar residues" evidence="6">
    <location>
        <begin position="733"/>
        <end position="744"/>
    </location>
</feature>
<gene>
    <name evidence="9 10 11 12" type="primary">LOC110981270</name>
</gene>
<feature type="region of interest" description="Disordered" evidence="6">
    <location>
        <begin position="96"/>
        <end position="137"/>
    </location>
</feature>
<sequence length="825" mass="87709">MDNSLNKARKKRMIKYAVQFQQVVPSELLPHLECLPEPRKERIKCEQKNHGDIAAANELGMTLVKCDNWFEQLIPALRELGMAELADLLDDPKADGLENHKNASHQTGAASAHLERNPCKSQAMPTPSGRRASSRVTLQTPYSQLTARILHEVRALDMPSPAHGSDWKGLAGQLGFTTDAVGRLESQSGSPTEALLSEWGKESDATLGKLMETLCAIQREDLSQKLEELLHIHFEARGGNQIDNNVEVEPTASVSTTEVSTHVPHQLRNQPPAMLDNRAGPSVMPETSNATSMGLSGNTGAEAVTEPEDPLGGQQPSTVASHAGESRSEGTTGMSMHEAEMESNAHHKSQNSFTEITKSKADKFEQDIRPENQDNTADRKWANGQICEAPGARVRETNSEMPVNDLNRIHHESNPTQGKVLLSTDPETCSVNNPGNSGTYWPLSPDAGYSPLCTDKSLDESVSLQMSDSSVPTNVPPTSTVGATVGASTLVTSDDVTSSTSSSSRDVSSDASSSSPSLSTTASPSVVKPATRETGESHASCRDVATIQISSQGAPVQQPTGPSSYLPEQFQIPSGDGAFSEDALIRASTGQALFKATSQEAASIRTQQDSLGNQPPASTQLQPNEAETAPDRVSMETVHPVHKHQQRRGKAHQEPSPLAEDRKDHDQASPASRPKEGDLEANSQPSGILKREEAGGQPQCIPPLFEQPPCTTGIPSADQLSSDQSTKKEDVSTDSPQASGTRSLEASGLRTLNEEASPDLVNALPNGSGRESPEAGAGNVNTGVENAAAEPRARGAVRGVVLAMPVVLSLAAAVIKGGDFFSNAF</sequence>
<feature type="compositionally biased region" description="Polar residues" evidence="6">
    <location>
        <begin position="285"/>
        <end position="299"/>
    </location>
</feature>
<dbReference type="RefSeq" id="XP_022094385.1">
    <property type="nucleotide sequence ID" value="XM_022238693.1"/>
</dbReference>
<feature type="compositionally biased region" description="Low complexity" evidence="6">
    <location>
        <begin position="488"/>
        <end position="527"/>
    </location>
</feature>
<evidence type="ECO:0000313" key="8">
    <source>
        <dbReference type="Proteomes" id="UP000694845"/>
    </source>
</evidence>
<dbReference type="SUPFAM" id="SSF47986">
    <property type="entry name" value="DEATH domain"/>
    <property type="match status" value="1"/>
</dbReference>
<dbReference type="GO" id="GO:0007165">
    <property type="term" value="P:signal transduction"/>
    <property type="evidence" value="ECO:0007669"/>
    <property type="project" value="InterPro"/>
</dbReference>
<keyword evidence="4" id="KW-0832">Ubl conjugation</keyword>
<dbReference type="Proteomes" id="UP000694845">
    <property type="component" value="Unplaced"/>
</dbReference>
<dbReference type="KEGG" id="aplc:110981270"/>
<feature type="compositionally biased region" description="Polar residues" evidence="6">
    <location>
        <begin position="599"/>
        <end position="625"/>
    </location>
</feature>
<dbReference type="OMA" id="WANGQIC"/>
<keyword evidence="8" id="KW-1185">Reference proteome</keyword>
<evidence type="ECO:0000256" key="2">
    <source>
        <dbReference type="ARBA" id="ARBA00022553"/>
    </source>
</evidence>
<dbReference type="OrthoDB" id="10061577at2759"/>
<evidence type="ECO:0000313" key="11">
    <source>
        <dbReference type="RefSeq" id="XP_022094386.1"/>
    </source>
</evidence>
<protein>
    <submittedName>
        <fullName evidence="9 10">Uncharacterized protein LOC110981270</fullName>
    </submittedName>
</protein>
<feature type="region of interest" description="Disordered" evidence="6">
    <location>
        <begin position="252"/>
        <end position="334"/>
    </location>
</feature>
<dbReference type="Gene3D" id="1.10.533.10">
    <property type="entry name" value="Death Domain, Fas"/>
    <property type="match status" value="2"/>
</dbReference>
<feature type="compositionally biased region" description="Polar residues" evidence="6">
    <location>
        <begin position="460"/>
        <end position="482"/>
    </location>
</feature>
<name>A0A8B7YPK8_ACAPL</name>
<dbReference type="RefSeq" id="XP_022094384.1">
    <property type="nucleotide sequence ID" value="XM_022238692.1"/>
</dbReference>
<evidence type="ECO:0000256" key="5">
    <source>
        <dbReference type="ARBA" id="ARBA00022859"/>
    </source>
</evidence>
<dbReference type="PROSITE" id="PS50017">
    <property type="entry name" value="DEATH_DOMAIN"/>
    <property type="match status" value="1"/>
</dbReference>
<evidence type="ECO:0000313" key="9">
    <source>
        <dbReference type="RefSeq" id="XP_022094384.1"/>
    </source>
</evidence>
<dbReference type="InterPro" id="IPR031964">
    <property type="entry name" value="CARD_dom"/>
</dbReference>
<accession>A0A8B7YPK8</accession>
<evidence type="ECO:0000256" key="4">
    <source>
        <dbReference type="ARBA" id="ARBA00022843"/>
    </source>
</evidence>
<feature type="compositionally biased region" description="Polar residues" evidence="6">
    <location>
        <begin position="547"/>
        <end position="563"/>
    </location>
</feature>
<dbReference type="SMART" id="SM00005">
    <property type="entry name" value="DEATH"/>
    <property type="match status" value="1"/>
</dbReference>
<dbReference type="GO" id="GO:0005737">
    <property type="term" value="C:cytoplasm"/>
    <property type="evidence" value="ECO:0007669"/>
    <property type="project" value="UniProtKB-ARBA"/>
</dbReference>
<evidence type="ECO:0000256" key="1">
    <source>
        <dbReference type="ARBA" id="ARBA00022499"/>
    </source>
</evidence>
<evidence type="ECO:0000256" key="6">
    <source>
        <dbReference type="SAM" id="MobiDB-lite"/>
    </source>
</evidence>
<organism evidence="8 10">
    <name type="scientific">Acanthaster planci</name>
    <name type="common">Crown-of-thorns starfish</name>
    <dbReference type="NCBI Taxonomy" id="133434"/>
    <lineage>
        <taxon>Eukaryota</taxon>
        <taxon>Metazoa</taxon>
        <taxon>Echinodermata</taxon>
        <taxon>Eleutherozoa</taxon>
        <taxon>Asterozoa</taxon>
        <taxon>Asteroidea</taxon>
        <taxon>Valvatacea</taxon>
        <taxon>Valvatida</taxon>
        <taxon>Acanthasteridae</taxon>
        <taxon>Acanthaster</taxon>
    </lineage>
</organism>